<protein>
    <submittedName>
        <fullName evidence="2">Uncharacterized protein</fullName>
    </submittedName>
</protein>
<organism evidence="2 3">
    <name type="scientific">Porites evermanni</name>
    <dbReference type="NCBI Taxonomy" id="104178"/>
    <lineage>
        <taxon>Eukaryota</taxon>
        <taxon>Metazoa</taxon>
        <taxon>Cnidaria</taxon>
        <taxon>Anthozoa</taxon>
        <taxon>Hexacorallia</taxon>
        <taxon>Scleractinia</taxon>
        <taxon>Fungiina</taxon>
        <taxon>Poritidae</taxon>
        <taxon>Porites</taxon>
    </lineage>
</organism>
<comment type="caution">
    <text evidence="2">The sequence shown here is derived from an EMBL/GenBank/DDBJ whole genome shotgun (WGS) entry which is preliminary data.</text>
</comment>
<feature type="region of interest" description="Disordered" evidence="1">
    <location>
        <begin position="1"/>
        <end position="58"/>
    </location>
</feature>
<gene>
    <name evidence="2" type="ORF">PEVE_00040752</name>
</gene>
<keyword evidence="3" id="KW-1185">Reference proteome</keyword>
<proteinExistence type="predicted"/>
<feature type="compositionally biased region" description="Basic and acidic residues" evidence="1">
    <location>
        <begin position="1"/>
        <end position="11"/>
    </location>
</feature>
<evidence type="ECO:0000313" key="2">
    <source>
        <dbReference type="EMBL" id="CAH3044012.1"/>
    </source>
</evidence>
<evidence type="ECO:0000313" key="3">
    <source>
        <dbReference type="Proteomes" id="UP001159427"/>
    </source>
</evidence>
<accession>A0ABN8N659</accession>
<dbReference type="EMBL" id="CALNXI010000753">
    <property type="protein sequence ID" value="CAH3044012.1"/>
    <property type="molecule type" value="Genomic_DNA"/>
</dbReference>
<name>A0ABN8N659_9CNID</name>
<sequence>METIRKDREHSSGISLVDLKQTRPSSSDRPTDQTSNQTARLVGHWTRPSDPNPDQTTTIRMPCQTGRLHHLISPSEQTATFQTRPQSS</sequence>
<feature type="compositionally biased region" description="Polar residues" evidence="1">
    <location>
        <begin position="22"/>
        <end position="39"/>
    </location>
</feature>
<reference evidence="2 3" key="1">
    <citation type="submission" date="2022-05" db="EMBL/GenBank/DDBJ databases">
        <authorList>
            <consortium name="Genoscope - CEA"/>
            <person name="William W."/>
        </authorList>
    </citation>
    <scope>NUCLEOTIDE SEQUENCE [LARGE SCALE GENOMIC DNA]</scope>
</reference>
<feature type="non-terminal residue" evidence="2">
    <location>
        <position position="88"/>
    </location>
</feature>
<evidence type="ECO:0000256" key="1">
    <source>
        <dbReference type="SAM" id="MobiDB-lite"/>
    </source>
</evidence>
<dbReference type="Proteomes" id="UP001159427">
    <property type="component" value="Unassembled WGS sequence"/>
</dbReference>